<name>A0A427A8B4_ENSVE</name>
<evidence type="ECO:0000313" key="3">
    <source>
        <dbReference type="Proteomes" id="UP000287651"/>
    </source>
</evidence>
<feature type="compositionally biased region" description="Gly residues" evidence="1">
    <location>
        <begin position="47"/>
        <end position="58"/>
    </location>
</feature>
<proteinExistence type="predicted"/>
<accession>A0A427A8B4</accession>
<evidence type="ECO:0000256" key="1">
    <source>
        <dbReference type="SAM" id="MobiDB-lite"/>
    </source>
</evidence>
<feature type="region of interest" description="Disordered" evidence="1">
    <location>
        <begin position="39"/>
        <end position="60"/>
    </location>
</feature>
<feature type="non-terminal residue" evidence="2">
    <location>
        <position position="1"/>
    </location>
</feature>
<dbReference type="Proteomes" id="UP000287651">
    <property type="component" value="Unassembled WGS sequence"/>
</dbReference>
<organism evidence="2 3">
    <name type="scientific">Ensete ventricosum</name>
    <name type="common">Abyssinian banana</name>
    <name type="synonym">Musa ensete</name>
    <dbReference type="NCBI Taxonomy" id="4639"/>
    <lineage>
        <taxon>Eukaryota</taxon>
        <taxon>Viridiplantae</taxon>
        <taxon>Streptophyta</taxon>
        <taxon>Embryophyta</taxon>
        <taxon>Tracheophyta</taxon>
        <taxon>Spermatophyta</taxon>
        <taxon>Magnoliopsida</taxon>
        <taxon>Liliopsida</taxon>
        <taxon>Zingiberales</taxon>
        <taxon>Musaceae</taxon>
        <taxon>Ensete</taxon>
    </lineage>
</organism>
<evidence type="ECO:0000313" key="2">
    <source>
        <dbReference type="EMBL" id="RRT72485.1"/>
    </source>
</evidence>
<dbReference type="AlphaFoldDB" id="A0A427A8B4"/>
<comment type="caution">
    <text evidence="2">The sequence shown here is derived from an EMBL/GenBank/DDBJ whole genome shotgun (WGS) entry which is preliminary data.</text>
</comment>
<gene>
    <name evidence="2" type="ORF">B296_00010102</name>
</gene>
<sequence length="77" mass="8171">NEEADPITHHHLPPTPISLAFNVHANLVSLLSKGQHVMRKPTPFDQGGTGKIEDGGVGSLCPTPVLRREAALSSTSH</sequence>
<dbReference type="EMBL" id="AMZH03003391">
    <property type="protein sequence ID" value="RRT72485.1"/>
    <property type="molecule type" value="Genomic_DNA"/>
</dbReference>
<protein>
    <submittedName>
        <fullName evidence="2">Uncharacterized protein</fullName>
    </submittedName>
</protein>
<reference evidence="2 3" key="1">
    <citation type="journal article" date="2014" name="Agronomy (Basel)">
        <title>A Draft Genome Sequence for Ensete ventricosum, the Drought-Tolerant Tree Against Hunger.</title>
        <authorList>
            <person name="Harrison J."/>
            <person name="Moore K.A."/>
            <person name="Paszkiewicz K."/>
            <person name="Jones T."/>
            <person name="Grant M."/>
            <person name="Ambacheew D."/>
            <person name="Muzemil S."/>
            <person name="Studholme D.J."/>
        </authorList>
    </citation>
    <scope>NUCLEOTIDE SEQUENCE [LARGE SCALE GENOMIC DNA]</scope>
</reference>